<keyword evidence="2" id="KW-0812">Transmembrane</keyword>
<dbReference type="EMBL" id="JAPEVG010000002">
    <property type="protein sequence ID" value="KAJ8502113.1"/>
    <property type="molecule type" value="Genomic_DNA"/>
</dbReference>
<gene>
    <name evidence="3" type="ORF">ONZ51_g246</name>
</gene>
<accession>A0AAD7U3U9</accession>
<feature type="compositionally biased region" description="Low complexity" evidence="1">
    <location>
        <begin position="76"/>
        <end position="97"/>
    </location>
</feature>
<evidence type="ECO:0000256" key="2">
    <source>
        <dbReference type="SAM" id="Phobius"/>
    </source>
</evidence>
<reference evidence="3" key="1">
    <citation type="submission" date="2022-11" db="EMBL/GenBank/DDBJ databases">
        <title>Genome Sequence of Cubamyces cubensis.</title>
        <authorList>
            <person name="Buettner E."/>
        </authorList>
    </citation>
    <scope>NUCLEOTIDE SEQUENCE</scope>
    <source>
        <strain evidence="3">MPL-01</strain>
    </source>
</reference>
<dbReference type="AlphaFoldDB" id="A0AAD7U3U9"/>
<feature type="region of interest" description="Disordered" evidence="1">
    <location>
        <begin position="240"/>
        <end position="281"/>
    </location>
</feature>
<evidence type="ECO:0000313" key="3">
    <source>
        <dbReference type="EMBL" id="KAJ8502113.1"/>
    </source>
</evidence>
<feature type="compositionally biased region" description="Basic and acidic residues" evidence="1">
    <location>
        <begin position="240"/>
        <end position="251"/>
    </location>
</feature>
<keyword evidence="2" id="KW-0472">Membrane</keyword>
<feature type="compositionally biased region" description="Polar residues" evidence="1">
    <location>
        <begin position="98"/>
        <end position="120"/>
    </location>
</feature>
<name>A0AAD7U3U9_9APHY</name>
<feature type="compositionally biased region" description="Polar residues" evidence="1">
    <location>
        <begin position="142"/>
        <end position="151"/>
    </location>
</feature>
<feature type="transmembrane region" description="Helical" evidence="2">
    <location>
        <begin position="200"/>
        <end position="224"/>
    </location>
</feature>
<protein>
    <submittedName>
        <fullName evidence="3">Uncharacterized protein</fullName>
    </submittedName>
</protein>
<keyword evidence="2" id="KW-1133">Transmembrane helix</keyword>
<evidence type="ECO:0000313" key="4">
    <source>
        <dbReference type="Proteomes" id="UP001215151"/>
    </source>
</evidence>
<dbReference type="Proteomes" id="UP001215151">
    <property type="component" value="Unassembled WGS sequence"/>
</dbReference>
<keyword evidence="4" id="KW-1185">Reference proteome</keyword>
<comment type="caution">
    <text evidence="3">The sequence shown here is derived from an EMBL/GenBank/DDBJ whole genome shotgun (WGS) entry which is preliminary data.</text>
</comment>
<feature type="compositionally biased region" description="Low complexity" evidence="1">
    <location>
        <begin position="123"/>
        <end position="141"/>
    </location>
</feature>
<proteinExistence type="predicted"/>
<evidence type="ECO:0000256" key="1">
    <source>
        <dbReference type="SAM" id="MobiDB-lite"/>
    </source>
</evidence>
<organism evidence="3 4">
    <name type="scientific">Trametes cubensis</name>
    <dbReference type="NCBI Taxonomy" id="1111947"/>
    <lineage>
        <taxon>Eukaryota</taxon>
        <taxon>Fungi</taxon>
        <taxon>Dikarya</taxon>
        <taxon>Basidiomycota</taxon>
        <taxon>Agaricomycotina</taxon>
        <taxon>Agaricomycetes</taxon>
        <taxon>Polyporales</taxon>
        <taxon>Polyporaceae</taxon>
        <taxon>Trametes</taxon>
    </lineage>
</organism>
<sequence>MIKTIRFAGMTRPDPVHRFSDYASSYDCESTSVGSFPKPLPSGTVIPAWAYLPLTSDGKLDIAKAENGANEGSGEVSTPSVASQSSSQGVSKLSQTSASPPTSNTNGVTPTATGAQSQTDGHAGTQASTSTPSGSTASTTSDTLQATGSDSRVSDANALSTVVSTKTQASTATITTTGPTGAVALPAPENPTSERRISKAAVAGAIVAAIVLVTSSTIIGTCVYRRWSRRQLRKVAEGIEGERRKSQEGLRDGAQASPEAISPHDLKFYDPDDPDTYPPPMSEILLKAVHPLLSPNRLPAQV</sequence>
<feature type="compositionally biased region" description="Low complexity" evidence="1">
    <location>
        <begin position="165"/>
        <end position="184"/>
    </location>
</feature>
<feature type="region of interest" description="Disordered" evidence="1">
    <location>
        <begin position="68"/>
        <end position="191"/>
    </location>
</feature>